<protein>
    <submittedName>
        <fullName evidence="3">SDR family NAD(P)-dependent oxidoreductase</fullName>
    </submittedName>
</protein>
<proteinExistence type="inferred from homology"/>
<dbReference type="AlphaFoldDB" id="A0A926S499"/>
<evidence type="ECO:0000313" key="3">
    <source>
        <dbReference type="EMBL" id="MBD1395064.1"/>
    </source>
</evidence>
<dbReference type="EMBL" id="JACWMX010000009">
    <property type="protein sequence ID" value="MBD1395064.1"/>
    <property type="molecule type" value="Genomic_DNA"/>
</dbReference>
<dbReference type="InterPro" id="IPR036291">
    <property type="entry name" value="NAD(P)-bd_dom_sf"/>
</dbReference>
<evidence type="ECO:0000256" key="2">
    <source>
        <dbReference type="ARBA" id="ARBA00023002"/>
    </source>
</evidence>
<evidence type="ECO:0000256" key="1">
    <source>
        <dbReference type="ARBA" id="ARBA00006484"/>
    </source>
</evidence>
<dbReference type="Proteomes" id="UP000619078">
    <property type="component" value="Unassembled WGS sequence"/>
</dbReference>
<comment type="caution">
    <text evidence="3">The sequence shown here is derived from an EMBL/GenBank/DDBJ whole genome shotgun (WGS) entry which is preliminary data.</text>
</comment>
<reference evidence="3" key="1">
    <citation type="submission" date="2020-09" db="EMBL/GenBank/DDBJ databases">
        <title>Novel species of Mucilaginibacter isolated from a glacier on the Tibetan Plateau.</title>
        <authorList>
            <person name="Liu Q."/>
            <person name="Xin Y.-H."/>
        </authorList>
    </citation>
    <scope>NUCLEOTIDE SEQUENCE</scope>
    <source>
        <strain evidence="3">ZB1P21</strain>
    </source>
</reference>
<evidence type="ECO:0000313" key="4">
    <source>
        <dbReference type="Proteomes" id="UP000619078"/>
    </source>
</evidence>
<organism evidence="3 4">
    <name type="scientific">Mucilaginibacter glaciei</name>
    <dbReference type="NCBI Taxonomy" id="2772109"/>
    <lineage>
        <taxon>Bacteria</taxon>
        <taxon>Pseudomonadati</taxon>
        <taxon>Bacteroidota</taxon>
        <taxon>Sphingobacteriia</taxon>
        <taxon>Sphingobacteriales</taxon>
        <taxon>Sphingobacteriaceae</taxon>
        <taxon>Mucilaginibacter</taxon>
    </lineage>
</organism>
<keyword evidence="2" id="KW-0560">Oxidoreductase</keyword>
<dbReference type="PRINTS" id="PR00081">
    <property type="entry name" value="GDHRDH"/>
</dbReference>
<gene>
    <name evidence="3" type="ORF">IDJ76_18300</name>
</gene>
<dbReference type="SUPFAM" id="SSF51735">
    <property type="entry name" value="NAD(P)-binding Rossmann-fold domains"/>
    <property type="match status" value="1"/>
</dbReference>
<accession>A0A926S499</accession>
<dbReference type="Gene3D" id="3.40.50.720">
    <property type="entry name" value="NAD(P)-binding Rossmann-like Domain"/>
    <property type="match status" value="1"/>
</dbReference>
<dbReference type="InterPro" id="IPR002347">
    <property type="entry name" value="SDR_fam"/>
</dbReference>
<dbReference type="PANTHER" id="PTHR24320">
    <property type="entry name" value="RETINOL DEHYDROGENASE"/>
    <property type="match status" value="1"/>
</dbReference>
<keyword evidence="4" id="KW-1185">Reference proteome</keyword>
<dbReference type="PANTHER" id="PTHR24320:SF148">
    <property type="entry name" value="NAD(P)-BINDING ROSSMANN-FOLD SUPERFAMILY PROTEIN"/>
    <property type="match status" value="1"/>
</dbReference>
<comment type="similarity">
    <text evidence="1">Belongs to the short-chain dehydrogenases/reductases (SDR) family.</text>
</comment>
<dbReference type="Pfam" id="PF00106">
    <property type="entry name" value="adh_short"/>
    <property type="match status" value="1"/>
</dbReference>
<dbReference type="GO" id="GO:0016491">
    <property type="term" value="F:oxidoreductase activity"/>
    <property type="evidence" value="ECO:0007669"/>
    <property type="project" value="UniProtKB-KW"/>
</dbReference>
<sequence>MNYSISEQQHPIHSGYDFSNTAEEVMKGIDLTNKIAIVTGGYSGIGQENVRLLHAAGATVIVPTRNLEATQLLFKDYTDRLELVYMDLIKPASIDDFAAQFLSSGRPIHLLINNAGIMASPLARDERGYESQFATNHLGHYQLTVRLWNALKQANGARVVNVSSLGHRFSDIIYDDPNFTKTPYDRWIAYGQSKTANILFSVQLDAIGKDQGIRSYSVHPGRIMDTNLKKYLSHEELIKLNAINEDGSLKNEMEATLKTIAQGAATTLFCATSPLLNGIGGVHCEDNDIARVVETPAAGSQMSNGVLGYAIDRNNAQRLWALSEKLTDVTISA</sequence>
<name>A0A926S499_9SPHI</name>